<comment type="caution">
    <text evidence="1">The sequence shown here is derived from an EMBL/GenBank/DDBJ whole genome shotgun (WGS) entry which is preliminary data.</text>
</comment>
<keyword evidence="2" id="KW-1185">Reference proteome</keyword>
<name>A0ABQ9JB79_9CUCU</name>
<dbReference type="Proteomes" id="UP001162164">
    <property type="component" value="Unassembled WGS sequence"/>
</dbReference>
<proteinExistence type="predicted"/>
<dbReference type="EMBL" id="JAPWTJ010000861">
    <property type="protein sequence ID" value="KAJ8975177.1"/>
    <property type="molecule type" value="Genomic_DNA"/>
</dbReference>
<sequence>MELNHVRMYKENENERDILRKNTLSGIIGNNYRVTENDKVKIKAKISSEALKNDHPVRSSNANKFLFKN</sequence>
<organism evidence="1 2">
    <name type="scientific">Molorchus minor</name>
    <dbReference type="NCBI Taxonomy" id="1323400"/>
    <lineage>
        <taxon>Eukaryota</taxon>
        <taxon>Metazoa</taxon>
        <taxon>Ecdysozoa</taxon>
        <taxon>Arthropoda</taxon>
        <taxon>Hexapoda</taxon>
        <taxon>Insecta</taxon>
        <taxon>Pterygota</taxon>
        <taxon>Neoptera</taxon>
        <taxon>Endopterygota</taxon>
        <taxon>Coleoptera</taxon>
        <taxon>Polyphaga</taxon>
        <taxon>Cucujiformia</taxon>
        <taxon>Chrysomeloidea</taxon>
        <taxon>Cerambycidae</taxon>
        <taxon>Lamiinae</taxon>
        <taxon>Monochamini</taxon>
        <taxon>Molorchus</taxon>
    </lineage>
</organism>
<gene>
    <name evidence="1" type="ORF">NQ317_001826</name>
</gene>
<reference evidence="1" key="1">
    <citation type="journal article" date="2023" name="Insect Mol. Biol.">
        <title>Genome sequencing provides insights into the evolution of gene families encoding plant cell wall-degrading enzymes in longhorned beetles.</title>
        <authorList>
            <person name="Shin N.R."/>
            <person name="Okamura Y."/>
            <person name="Kirsch R."/>
            <person name="Pauchet Y."/>
        </authorList>
    </citation>
    <scope>NUCLEOTIDE SEQUENCE</scope>
    <source>
        <strain evidence="1">MMC_N1</strain>
    </source>
</reference>
<evidence type="ECO:0000313" key="2">
    <source>
        <dbReference type="Proteomes" id="UP001162164"/>
    </source>
</evidence>
<evidence type="ECO:0000313" key="1">
    <source>
        <dbReference type="EMBL" id="KAJ8975177.1"/>
    </source>
</evidence>
<accession>A0ABQ9JB79</accession>
<protein>
    <submittedName>
        <fullName evidence="1">Uncharacterized protein</fullName>
    </submittedName>
</protein>